<accession>A0A0C2WIU0</accession>
<feature type="compositionally biased region" description="Basic and acidic residues" evidence="1">
    <location>
        <begin position="130"/>
        <end position="140"/>
    </location>
</feature>
<proteinExistence type="predicted"/>
<dbReference type="EMBL" id="KN818415">
    <property type="protein sequence ID" value="KIL56566.1"/>
    <property type="molecule type" value="Genomic_DNA"/>
</dbReference>
<protein>
    <submittedName>
        <fullName evidence="2">Uncharacterized protein</fullName>
    </submittedName>
</protein>
<feature type="compositionally biased region" description="Basic and acidic residues" evidence="1">
    <location>
        <begin position="85"/>
        <end position="100"/>
    </location>
</feature>
<dbReference type="Proteomes" id="UP000054549">
    <property type="component" value="Unassembled WGS sequence"/>
</dbReference>
<dbReference type="AlphaFoldDB" id="A0A0C2WIU0"/>
<feature type="compositionally biased region" description="Acidic residues" evidence="1">
    <location>
        <begin position="109"/>
        <end position="121"/>
    </location>
</feature>
<gene>
    <name evidence="2" type="ORF">M378DRAFT_181931</name>
</gene>
<dbReference type="InParanoid" id="A0A0C2WIU0"/>
<keyword evidence="3" id="KW-1185">Reference proteome</keyword>
<feature type="compositionally biased region" description="Polar residues" evidence="1">
    <location>
        <begin position="74"/>
        <end position="83"/>
    </location>
</feature>
<name>A0A0C2WIU0_AMAMK</name>
<evidence type="ECO:0000313" key="2">
    <source>
        <dbReference type="EMBL" id="KIL56566.1"/>
    </source>
</evidence>
<evidence type="ECO:0000256" key="1">
    <source>
        <dbReference type="SAM" id="MobiDB-lite"/>
    </source>
</evidence>
<evidence type="ECO:0000313" key="3">
    <source>
        <dbReference type="Proteomes" id="UP000054549"/>
    </source>
</evidence>
<dbReference type="HOGENOM" id="CLU_1834659_0_0_1"/>
<reference evidence="2 3" key="1">
    <citation type="submission" date="2014-04" db="EMBL/GenBank/DDBJ databases">
        <title>Evolutionary Origins and Diversification of the Mycorrhizal Mutualists.</title>
        <authorList>
            <consortium name="DOE Joint Genome Institute"/>
            <consortium name="Mycorrhizal Genomics Consortium"/>
            <person name="Kohler A."/>
            <person name="Kuo A."/>
            <person name="Nagy L.G."/>
            <person name="Floudas D."/>
            <person name="Copeland A."/>
            <person name="Barry K.W."/>
            <person name="Cichocki N."/>
            <person name="Veneault-Fourrey C."/>
            <person name="LaButti K."/>
            <person name="Lindquist E.A."/>
            <person name="Lipzen A."/>
            <person name="Lundell T."/>
            <person name="Morin E."/>
            <person name="Murat C."/>
            <person name="Riley R."/>
            <person name="Ohm R."/>
            <person name="Sun H."/>
            <person name="Tunlid A."/>
            <person name="Henrissat B."/>
            <person name="Grigoriev I.V."/>
            <person name="Hibbett D.S."/>
            <person name="Martin F."/>
        </authorList>
    </citation>
    <scope>NUCLEOTIDE SEQUENCE [LARGE SCALE GENOMIC DNA]</scope>
    <source>
        <strain evidence="2 3">Koide BX008</strain>
    </source>
</reference>
<feature type="region of interest" description="Disordered" evidence="1">
    <location>
        <begin position="60"/>
        <end position="140"/>
    </location>
</feature>
<sequence>MPSVVMDLAKGMYASYQTLQALDKTKYSDVVRSMRDVAMPAILYEYLEDANWFRERLREAADQFDPDQPAGDVSTPQKDNPVQTDEAKKITRFEIDHYDQSQDTAYSADDSENPGEADDPKDDNLPENMGRFEEKESAWE</sequence>
<organism evidence="2 3">
    <name type="scientific">Amanita muscaria (strain Koide BX008)</name>
    <dbReference type="NCBI Taxonomy" id="946122"/>
    <lineage>
        <taxon>Eukaryota</taxon>
        <taxon>Fungi</taxon>
        <taxon>Dikarya</taxon>
        <taxon>Basidiomycota</taxon>
        <taxon>Agaricomycotina</taxon>
        <taxon>Agaricomycetes</taxon>
        <taxon>Agaricomycetidae</taxon>
        <taxon>Agaricales</taxon>
        <taxon>Pluteineae</taxon>
        <taxon>Amanitaceae</taxon>
        <taxon>Amanita</taxon>
    </lineage>
</organism>